<dbReference type="PANTHER" id="PTHR33327">
    <property type="entry name" value="ENDONUCLEASE"/>
    <property type="match status" value="1"/>
</dbReference>
<dbReference type="PANTHER" id="PTHR33327:SF3">
    <property type="entry name" value="RNA-DIRECTED DNA POLYMERASE"/>
    <property type="match status" value="1"/>
</dbReference>
<keyword evidence="2" id="KW-1185">Reference proteome</keyword>
<sequence>MRSLAGDSVGEPLLKSLWLGRLPNGTQTILAALNESLDQLALIADKINDLTFLQGINSVAATSNHNTEHVEQQIVQLTQQVNELTSFMKRSCSPARNSKHVTINDLKNATINDLHLRY</sequence>
<dbReference type="OrthoDB" id="6431867at2759"/>
<comment type="caution">
    <text evidence="1">The sequence shown here is derived from an EMBL/GenBank/DDBJ whole genome shotgun (WGS) entry which is preliminary data.</text>
</comment>
<proteinExistence type="predicted"/>
<organism evidence="1 2">
    <name type="scientific">Nephila pilipes</name>
    <name type="common">Giant wood spider</name>
    <name type="synonym">Nephila maculata</name>
    <dbReference type="NCBI Taxonomy" id="299642"/>
    <lineage>
        <taxon>Eukaryota</taxon>
        <taxon>Metazoa</taxon>
        <taxon>Ecdysozoa</taxon>
        <taxon>Arthropoda</taxon>
        <taxon>Chelicerata</taxon>
        <taxon>Arachnida</taxon>
        <taxon>Araneae</taxon>
        <taxon>Araneomorphae</taxon>
        <taxon>Entelegynae</taxon>
        <taxon>Araneoidea</taxon>
        <taxon>Nephilidae</taxon>
        <taxon>Nephila</taxon>
    </lineage>
</organism>
<protein>
    <submittedName>
        <fullName evidence="1">Uncharacterized protein</fullName>
    </submittedName>
</protein>
<dbReference type="AlphaFoldDB" id="A0A8X6NBP4"/>
<accession>A0A8X6NBP4</accession>
<dbReference type="EMBL" id="BMAW01007850">
    <property type="protein sequence ID" value="GFT05715.1"/>
    <property type="molecule type" value="Genomic_DNA"/>
</dbReference>
<dbReference type="Proteomes" id="UP000887013">
    <property type="component" value="Unassembled WGS sequence"/>
</dbReference>
<reference evidence="1" key="1">
    <citation type="submission" date="2020-08" db="EMBL/GenBank/DDBJ databases">
        <title>Multicomponent nature underlies the extraordinary mechanical properties of spider dragline silk.</title>
        <authorList>
            <person name="Kono N."/>
            <person name="Nakamura H."/>
            <person name="Mori M."/>
            <person name="Yoshida Y."/>
            <person name="Ohtoshi R."/>
            <person name="Malay A.D."/>
            <person name="Moran D.A.P."/>
            <person name="Tomita M."/>
            <person name="Numata K."/>
            <person name="Arakawa K."/>
        </authorList>
    </citation>
    <scope>NUCLEOTIDE SEQUENCE</scope>
</reference>
<gene>
    <name evidence="1" type="primary">AVEN_228429_1</name>
    <name evidence="1" type="ORF">NPIL_436671</name>
</gene>
<evidence type="ECO:0000313" key="2">
    <source>
        <dbReference type="Proteomes" id="UP000887013"/>
    </source>
</evidence>
<evidence type="ECO:0000313" key="1">
    <source>
        <dbReference type="EMBL" id="GFT05715.1"/>
    </source>
</evidence>
<name>A0A8X6NBP4_NEPPI</name>